<reference evidence="1 2" key="1">
    <citation type="journal article" date="2013" name="ISME J.">
        <title>Comparative genomics of pathogenic lineages of Vibrio nigripulchritudo identifies virulence-associated traits.</title>
        <authorList>
            <person name="Goudenege D."/>
            <person name="Labreuche Y."/>
            <person name="Krin E."/>
            <person name="Ansquer D."/>
            <person name="Mangenot S."/>
            <person name="Calteau A."/>
            <person name="Medigue C."/>
            <person name="Mazel D."/>
            <person name="Polz M.F."/>
            <person name="Le Roux F."/>
        </authorList>
    </citation>
    <scope>NUCLEOTIDE SEQUENCE [LARGE SCALE GENOMIC DNA]</scope>
    <source>
        <strain evidence="1 2">SOn1</strain>
    </source>
</reference>
<accession>A0AAV2VV90</accession>
<protein>
    <submittedName>
        <fullName evidence="1">Uncharacterized protein</fullName>
    </submittedName>
</protein>
<dbReference type="AlphaFoldDB" id="A0AAV2VV90"/>
<dbReference type="EMBL" id="CAOF01000149">
    <property type="protein sequence ID" value="CCO48537.1"/>
    <property type="molecule type" value="Genomic_DNA"/>
</dbReference>
<sequence length="45" mass="5257">MNDFSLGNLLGYQSDFSLSRYHYSVAERQKGKLVSFVMFIEGEYE</sequence>
<name>A0AAV2VV90_9VIBR</name>
<dbReference type="Proteomes" id="UP000018211">
    <property type="component" value="Unassembled WGS sequence"/>
</dbReference>
<evidence type="ECO:0000313" key="2">
    <source>
        <dbReference type="Proteomes" id="UP000018211"/>
    </source>
</evidence>
<organism evidence="1 2">
    <name type="scientific">Vibrio nigripulchritudo SOn1</name>
    <dbReference type="NCBI Taxonomy" id="1238450"/>
    <lineage>
        <taxon>Bacteria</taxon>
        <taxon>Pseudomonadati</taxon>
        <taxon>Pseudomonadota</taxon>
        <taxon>Gammaproteobacteria</taxon>
        <taxon>Vibrionales</taxon>
        <taxon>Vibrionaceae</taxon>
        <taxon>Vibrio</taxon>
    </lineage>
</organism>
<gene>
    <name evidence="1" type="ORF">VIBNISOn1_560072</name>
</gene>
<proteinExistence type="predicted"/>
<comment type="caution">
    <text evidence="1">The sequence shown here is derived from an EMBL/GenBank/DDBJ whole genome shotgun (WGS) entry which is preliminary data.</text>
</comment>
<evidence type="ECO:0000313" key="1">
    <source>
        <dbReference type="EMBL" id="CCO48537.1"/>
    </source>
</evidence>